<organism evidence="1 2">
    <name type="scientific">Gordonia defluvii</name>
    <dbReference type="NCBI Taxonomy" id="283718"/>
    <lineage>
        <taxon>Bacteria</taxon>
        <taxon>Bacillati</taxon>
        <taxon>Actinomycetota</taxon>
        <taxon>Actinomycetes</taxon>
        <taxon>Mycobacteriales</taxon>
        <taxon>Gordoniaceae</taxon>
        <taxon>Gordonia</taxon>
    </lineage>
</organism>
<protein>
    <submittedName>
        <fullName evidence="1">Uncharacterized protein</fullName>
    </submittedName>
</protein>
<proteinExistence type="predicted"/>
<evidence type="ECO:0000313" key="1">
    <source>
        <dbReference type="EMBL" id="GAA3033925.1"/>
    </source>
</evidence>
<sequence length="105" mass="10705">MAGVLAHERDIAAVTAGAAAGVAVGGGDVALNTPLRQRAGPAGGRRYRRGAAVAVGIRDATTATAANVVAAISAPVRVFSTRYPQEARQIPDTVSRITYFSQATE</sequence>
<dbReference type="Proteomes" id="UP001501035">
    <property type="component" value="Unassembled WGS sequence"/>
</dbReference>
<comment type="caution">
    <text evidence="1">The sequence shown here is derived from an EMBL/GenBank/DDBJ whole genome shotgun (WGS) entry which is preliminary data.</text>
</comment>
<reference evidence="2" key="1">
    <citation type="journal article" date="2019" name="Int. J. Syst. Evol. Microbiol.">
        <title>The Global Catalogue of Microorganisms (GCM) 10K type strain sequencing project: providing services to taxonomists for standard genome sequencing and annotation.</title>
        <authorList>
            <consortium name="The Broad Institute Genomics Platform"/>
            <consortium name="The Broad Institute Genome Sequencing Center for Infectious Disease"/>
            <person name="Wu L."/>
            <person name="Ma J."/>
        </authorList>
    </citation>
    <scope>NUCLEOTIDE SEQUENCE [LARGE SCALE GENOMIC DNA]</scope>
    <source>
        <strain evidence="2">JCM 14234</strain>
    </source>
</reference>
<gene>
    <name evidence="1" type="ORF">GCM10010528_13640</name>
</gene>
<accession>A0ABP6L7L2</accession>
<evidence type="ECO:0000313" key="2">
    <source>
        <dbReference type="Proteomes" id="UP001501035"/>
    </source>
</evidence>
<keyword evidence="2" id="KW-1185">Reference proteome</keyword>
<dbReference type="EMBL" id="BAAAVS010000020">
    <property type="protein sequence ID" value="GAA3033925.1"/>
    <property type="molecule type" value="Genomic_DNA"/>
</dbReference>
<name>A0ABP6L7L2_9ACTN</name>